<evidence type="ECO:0000313" key="2">
    <source>
        <dbReference type="Proteomes" id="UP000001075"/>
    </source>
</evidence>
<dbReference type="Proteomes" id="UP000001075">
    <property type="component" value="Unassembled WGS sequence"/>
</dbReference>
<reference evidence="2" key="1">
    <citation type="journal article" date="2011" name="Nat. Biotechnol.">
        <title>The genomic sequence of the Chinese hamster ovary (CHO)-K1 cell line.</title>
        <authorList>
            <person name="Xu X."/>
            <person name="Nagarajan H."/>
            <person name="Lewis N.E."/>
            <person name="Pan S."/>
            <person name="Cai Z."/>
            <person name="Liu X."/>
            <person name="Chen W."/>
            <person name="Xie M."/>
            <person name="Wang W."/>
            <person name="Hammond S."/>
            <person name="Andersen M.R."/>
            <person name="Neff N."/>
            <person name="Passarelli B."/>
            <person name="Koh W."/>
            <person name="Fan H.C."/>
            <person name="Wang J."/>
            <person name="Gui Y."/>
            <person name="Lee K.H."/>
            <person name="Betenbaugh M.J."/>
            <person name="Quake S.R."/>
            <person name="Famili I."/>
            <person name="Palsson B.O."/>
            <person name="Wang J."/>
        </authorList>
    </citation>
    <scope>NUCLEOTIDE SEQUENCE [LARGE SCALE GENOMIC DNA]</scope>
    <source>
        <strain evidence="2">CHO K1 cell line</strain>
    </source>
</reference>
<accession>G3ILA6</accession>
<organism evidence="1 2">
    <name type="scientific">Cricetulus griseus</name>
    <name type="common">Chinese hamster</name>
    <name type="synonym">Cricetulus barabensis griseus</name>
    <dbReference type="NCBI Taxonomy" id="10029"/>
    <lineage>
        <taxon>Eukaryota</taxon>
        <taxon>Metazoa</taxon>
        <taxon>Chordata</taxon>
        <taxon>Craniata</taxon>
        <taxon>Vertebrata</taxon>
        <taxon>Euteleostomi</taxon>
        <taxon>Mammalia</taxon>
        <taxon>Eutheria</taxon>
        <taxon>Euarchontoglires</taxon>
        <taxon>Glires</taxon>
        <taxon>Rodentia</taxon>
        <taxon>Myomorpha</taxon>
        <taxon>Muroidea</taxon>
        <taxon>Cricetidae</taxon>
        <taxon>Cricetinae</taxon>
        <taxon>Cricetulus</taxon>
    </lineage>
</organism>
<sequence>MTGTPNSSNMQINNHKITVKYSPPIHSPLLGHYINSNCLSVFLACSWQAAPYSFCFPMTFSEKNLTSP</sequence>
<proteinExistence type="predicted"/>
<dbReference type="EMBL" id="JH003966">
    <property type="protein sequence ID" value="EGW14534.1"/>
    <property type="molecule type" value="Genomic_DNA"/>
</dbReference>
<name>G3ILA6_CRIGR</name>
<dbReference type="InParanoid" id="G3ILA6"/>
<gene>
    <name evidence="1" type="ORF">I79_024669</name>
</gene>
<evidence type="ECO:0000313" key="1">
    <source>
        <dbReference type="EMBL" id="EGW14534.1"/>
    </source>
</evidence>
<dbReference type="AlphaFoldDB" id="G3ILA6"/>
<protein>
    <submittedName>
        <fullName evidence="1">Uncharacterized protein</fullName>
    </submittedName>
</protein>